<name>A0ABU4KXQ7_9ACTN</name>
<sequence length="224" mass="22728">MRATRTRTRTLARLTAVTAASVTAALALTACGGDGGSGHDGGGHGSKSPSASAGADDTAGTHNAQDVAFAQGMIPHHRQALEMAGLAADRASSDAVKDLAARVEKAQDPEIETMTGWLKAWGEEVPSGTSMPGMEHSGGAGDPGMPGMMDAQDMAGLEKASGAAFDTLFLTLMVEHHEGAVEMAGTEKDKGAYKPATAMADDIATSQTAEITEMNELLGKGGDS</sequence>
<dbReference type="InterPro" id="IPR012347">
    <property type="entry name" value="Ferritin-like"/>
</dbReference>
<evidence type="ECO:0000259" key="3">
    <source>
        <dbReference type="Pfam" id="PF03713"/>
    </source>
</evidence>
<comment type="caution">
    <text evidence="4">The sequence shown here is derived from an EMBL/GenBank/DDBJ whole genome shotgun (WGS) entry which is preliminary data.</text>
</comment>
<dbReference type="Pfam" id="PF03713">
    <property type="entry name" value="DUF305"/>
    <property type="match status" value="1"/>
</dbReference>
<dbReference type="PANTHER" id="PTHR36933:SF1">
    <property type="entry name" value="SLL0788 PROTEIN"/>
    <property type="match status" value="1"/>
</dbReference>
<evidence type="ECO:0000313" key="5">
    <source>
        <dbReference type="Proteomes" id="UP001271723"/>
    </source>
</evidence>
<dbReference type="InterPro" id="IPR005183">
    <property type="entry name" value="DUF305_CopM-like"/>
</dbReference>
<evidence type="ECO:0000256" key="2">
    <source>
        <dbReference type="SAM" id="SignalP"/>
    </source>
</evidence>
<dbReference type="PANTHER" id="PTHR36933">
    <property type="entry name" value="SLL0788 PROTEIN"/>
    <property type="match status" value="1"/>
</dbReference>
<keyword evidence="5" id="KW-1185">Reference proteome</keyword>
<reference evidence="4 5" key="1">
    <citation type="journal article" date="2023" name="Microb. Genom.">
        <title>Mesoterricola silvestris gen. nov., sp. nov., Mesoterricola sediminis sp. nov., Geothrix oryzae sp. nov., Geothrix edaphica sp. nov., Geothrix rubra sp. nov., and Geothrix limicola sp. nov., six novel members of Acidobacteriota isolated from soils.</title>
        <authorList>
            <person name="Weisberg A.J."/>
            <person name="Pearce E."/>
            <person name="Kramer C.G."/>
            <person name="Chang J.H."/>
            <person name="Clarke C.R."/>
        </authorList>
    </citation>
    <scope>NUCLEOTIDE SEQUENCE [LARGE SCALE GENOMIC DNA]</scope>
    <source>
        <strain evidence="4 5">NRRL_B-2795</strain>
    </source>
</reference>
<feature type="region of interest" description="Disordered" evidence="1">
    <location>
        <begin position="36"/>
        <end position="60"/>
    </location>
</feature>
<dbReference type="EMBL" id="JARAVY010000001">
    <property type="protein sequence ID" value="MDX2907794.1"/>
    <property type="molecule type" value="Genomic_DNA"/>
</dbReference>
<accession>A0ABU4KXQ7</accession>
<dbReference type="PROSITE" id="PS51257">
    <property type="entry name" value="PROKAR_LIPOPROTEIN"/>
    <property type="match status" value="1"/>
</dbReference>
<dbReference type="Proteomes" id="UP001271723">
    <property type="component" value="Unassembled WGS sequence"/>
</dbReference>
<feature type="compositionally biased region" description="Gly residues" evidence="1">
    <location>
        <begin position="36"/>
        <end position="45"/>
    </location>
</feature>
<proteinExistence type="predicted"/>
<evidence type="ECO:0000256" key="1">
    <source>
        <dbReference type="SAM" id="MobiDB-lite"/>
    </source>
</evidence>
<dbReference type="RefSeq" id="WP_086754172.1">
    <property type="nucleotide sequence ID" value="NZ_JAGJBZ010000001.1"/>
</dbReference>
<keyword evidence="2" id="KW-0732">Signal</keyword>
<feature type="signal peptide" evidence="2">
    <location>
        <begin position="1"/>
        <end position="24"/>
    </location>
</feature>
<protein>
    <submittedName>
        <fullName evidence="4">DUF305 domain-containing protein</fullName>
    </submittedName>
</protein>
<gene>
    <name evidence="4" type="ORF">PV517_03660</name>
</gene>
<feature type="chain" id="PRO_5046983763" evidence="2">
    <location>
        <begin position="25"/>
        <end position="224"/>
    </location>
</feature>
<dbReference type="Gene3D" id="1.20.1260.10">
    <property type="match status" value="1"/>
</dbReference>
<evidence type="ECO:0000313" key="4">
    <source>
        <dbReference type="EMBL" id="MDX2907794.1"/>
    </source>
</evidence>
<organism evidence="4 5">
    <name type="scientific">Streptomyces griseiscabiei</name>
    <dbReference type="NCBI Taxonomy" id="2993540"/>
    <lineage>
        <taxon>Bacteria</taxon>
        <taxon>Bacillati</taxon>
        <taxon>Actinomycetota</taxon>
        <taxon>Actinomycetes</taxon>
        <taxon>Kitasatosporales</taxon>
        <taxon>Streptomycetaceae</taxon>
        <taxon>Streptomyces</taxon>
    </lineage>
</organism>
<feature type="domain" description="DUF305" evidence="3">
    <location>
        <begin position="66"/>
        <end position="218"/>
    </location>
</feature>